<comment type="caution">
    <text evidence="1">The sequence shown here is derived from an EMBL/GenBank/DDBJ whole genome shotgun (WGS) entry which is preliminary data.</text>
</comment>
<organism evidence="1 2">
    <name type="scientific">Senna tora</name>
    <dbReference type="NCBI Taxonomy" id="362788"/>
    <lineage>
        <taxon>Eukaryota</taxon>
        <taxon>Viridiplantae</taxon>
        <taxon>Streptophyta</taxon>
        <taxon>Embryophyta</taxon>
        <taxon>Tracheophyta</taxon>
        <taxon>Spermatophyta</taxon>
        <taxon>Magnoliopsida</taxon>
        <taxon>eudicotyledons</taxon>
        <taxon>Gunneridae</taxon>
        <taxon>Pentapetalae</taxon>
        <taxon>rosids</taxon>
        <taxon>fabids</taxon>
        <taxon>Fabales</taxon>
        <taxon>Fabaceae</taxon>
        <taxon>Caesalpinioideae</taxon>
        <taxon>Cassia clade</taxon>
        <taxon>Senna</taxon>
    </lineage>
</organism>
<name>A0A834WMB0_9FABA</name>
<evidence type="ECO:0000313" key="1">
    <source>
        <dbReference type="EMBL" id="KAF7828232.1"/>
    </source>
</evidence>
<protein>
    <submittedName>
        <fullName evidence="1">Transcription factor MYB86</fullName>
    </submittedName>
</protein>
<accession>A0A834WMB0</accession>
<sequence length="218" mass="23918">MDHHHSGQYNYIPNQLDLATLTNKPPLPLLQVQDTLFSSTCPLFMFDVTNSLDGPTTTLLDGNHNNNNNNARAAEMSFHHHQDHCGMGNLSNETTWNNLNHQVQAFAPPSSASANNNNFSMSSNYLPPLIENVAEQMVGNIHEVQSCSMEEEGEMGLELNEWVVDTQQHCANFIFWDNVEEGVGHLGGGEIPPCGANVNNNSPNMPTNTALSSFPSSL</sequence>
<dbReference type="EMBL" id="JAAIUW010000006">
    <property type="protein sequence ID" value="KAF7828232.1"/>
    <property type="molecule type" value="Genomic_DNA"/>
</dbReference>
<reference evidence="1" key="1">
    <citation type="submission" date="2020-09" db="EMBL/GenBank/DDBJ databases">
        <title>Genome-Enabled Discovery of Anthraquinone Biosynthesis in Senna tora.</title>
        <authorList>
            <person name="Kang S.-H."/>
            <person name="Pandey R.P."/>
            <person name="Lee C.-M."/>
            <person name="Sim J.-S."/>
            <person name="Jeong J.-T."/>
            <person name="Choi B.-S."/>
            <person name="Jung M."/>
            <person name="Ginzburg D."/>
            <person name="Zhao K."/>
            <person name="Won S.Y."/>
            <person name="Oh T.-J."/>
            <person name="Yu Y."/>
            <person name="Kim N.-H."/>
            <person name="Lee O.R."/>
            <person name="Lee T.-H."/>
            <person name="Bashyal P."/>
            <person name="Kim T.-S."/>
            <person name="Lee W.-H."/>
            <person name="Kawkins C."/>
            <person name="Kim C.-K."/>
            <person name="Kim J.S."/>
            <person name="Ahn B.O."/>
            <person name="Rhee S.Y."/>
            <person name="Sohng J.K."/>
        </authorList>
    </citation>
    <scope>NUCLEOTIDE SEQUENCE</scope>
    <source>
        <tissue evidence="1">Leaf</tissue>
    </source>
</reference>
<gene>
    <name evidence="1" type="ORF">G2W53_019396</name>
</gene>
<dbReference type="AlphaFoldDB" id="A0A834WMB0"/>
<evidence type="ECO:0000313" key="2">
    <source>
        <dbReference type="Proteomes" id="UP000634136"/>
    </source>
</evidence>
<keyword evidence="2" id="KW-1185">Reference proteome</keyword>
<proteinExistence type="predicted"/>
<dbReference type="Proteomes" id="UP000634136">
    <property type="component" value="Unassembled WGS sequence"/>
</dbReference>